<proteinExistence type="predicted"/>
<protein>
    <submittedName>
        <fullName evidence="2">Uncharacterized protein</fullName>
    </submittedName>
</protein>
<evidence type="ECO:0000313" key="1">
    <source>
        <dbReference type="Proteomes" id="UP000046395"/>
    </source>
</evidence>
<reference evidence="2" key="1">
    <citation type="submission" date="2019-12" db="UniProtKB">
        <authorList>
            <consortium name="WormBaseParasite"/>
        </authorList>
    </citation>
    <scope>IDENTIFICATION</scope>
</reference>
<keyword evidence="1" id="KW-1185">Reference proteome</keyword>
<name>A0A5S6QE26_TRIMR</name>
<organism evidence="1 2">
    <name type="scientific">Trichuris muris</name>
    <name type="common">Mouse whipworm</name>
    <dbReference type="NCBI Taxonomy" id="70415"/>
    <lineage>
        <taxon>Eukaryota</taxon>
        <taxon>Metazoa</taxon>
        <taxon>Ecdysozoa</taxon>
        <taxon>Nematoda</taxon>
        <taxon>Enoplea</taxon>
        <taxon>Dorylaimia</taxon>
        <taxon>Trichinellida</taxon>
        <taxon>Trichuridae</taxon>
        <taxon>Trichuris</taxon>
    </lineage>
</organism>
<dbReference type="AlphaFoldDB" id="A0A5S6QE26"/>
<dbReference type="Proteomes" id="UP000046395">
    <property type="component" value="Unassembled WGS sequence"/>
</dbReference>
<sequence length="154" mass="17457">MPIEPLWSNRLAIRRTLMPALRPVWSAWSTPIYEQLYHSWPVSMNGKINRNSEQICIIKFTLVYHDWLCLIDLANVSGVATQALFVGPNGKVGIVKKCTIKIATLADAKVQWLTNDFFLPVCLVYVRAGFYMEVNLCADIAVDSDKKVFIRSGH</sequence>
<accession>A0A5S6QE26</accession>
<dbReference type="WBParaSite" id="TMUE_1000005439.1">
    <property type="protein sequence ID" value="TMUE_1000005439.1"/>
    <property type="gene ID" value="WBGene00299283"/>
</dbReference>
<evidence type="ECO:0000313" key="2">
    <source>
        <dbReference type="WBParaSite" id="TMUE_1000005439.1"/>
    </source>
</evidence>